<evidence type="ECO:0000313" key="1">
    <source>
        <dbReference type="EMBL" id="AMY08639.1"/>
    </source>
</evidence>
<dbReference type="EMBL" id="CP015136">
    <property type="protein sequence ID" value="AMY08639.1"/>
    <property type="molecule type" value="Genomic_DNA"/>
</dbReference>
<gene>
    <name evidence="1" type="ORF">LuPra_01843</name>
</gene>
<reference evidence="1" key="1">
    <citation type="journal article" date="2016" name="Genome Announc.">
        <title>First Complete Genome Sequence of a Subdivision 6 Acidobacterium Strain.</title>
        <authorList>
            <person name="Huang S."/>
            <person name="Vieira S."/>
            <person name="Bunk B."/>
            <person name="Riedel T."/>
            <person name="Sproer C."/>
            <person name="Overmann J."/>
        </authorList>
    </citation>
    <scope>NUCLEOTIDE SEQUENCE [LARGE SCALE GENOMIC DNA]</scope>
    <source>
        <strain evidence="1">DSM 100886</strain>
    </source>
</reference>
<dbReference type="STRING" id="1855912.LuPra_01843"/>
<dbReference type="Proteomes" id="UP000076079">
    <property type="component" value="Chromosome"/>
</dbReference>
<evidence type="ECO:0000313" key="2">
    <source>
        <dbReference type="Proteomes" id="UP000076079"/>
    </source>
</evidence>
<protein>
    <submittedName>
        <fullName evidence="1">Uncharacterized protein</fullName>
    </submittedName>
</protein>
<organism evidence="1 2">
    <name type="scientific">Luteitalea pratensis</name>
    <dbReference type="NCBI Taxonomy" id="1855912"/>
    <lineage>
        <taxon>Bacteria</taxon>
        <taxon>Pseudomonadati</taxon>
        <taxon>Acidobacteriota</taxon>
        <taxon>Vicinamibacteria</taxon>
        <taxon>Vicinamibacterales</taxon>
        <taxon>Vicinamibacteraceae</taxon>
        <taxon>Luteitalea</taxon>
    </lineage>
</organism>
<name>A0A143PLI7_LUTPR</name>
<accession>A0A143PLI7</accession>
<dbReference type="AlphaFoldDB" id="A0A143PLI7"/>
<proteinExistence type="predicted"/>
<keyword evidence="2" id="KW-1185">Reference proteome</keyword>
<dbReference type="RefSeq" id="WP_157898934.1">
    <property type="nucleotide sequence ID" value="NZ_CP015136.1"/>
</dbReference>
<sequence>MRPKTGRMLTMVERAQPVHCQRVRRLACGCEVALYTTAARRALTVVEDPEDSCPHRGHQADFVIDDDMAVFEATSTGEAA</sequence>
<dbReference type="KEGG" id="abac:LuPra_01843"/>